<feature type="transmembrane region" description="Helical" evidence="1">
    <location>
        <begin position="93"/>
        <end position="112"/>
    </location>
</feature>
<dbReference type="AlphaFoldDB" id="A0A1G1XBG1"/>
<feature type="transmembrane region" description="Helical" evidence="1">
    <location>
        <begin position="159"/>
        <end position="185"/>
    </location>
</feature>
<protein>
    <recommendedName>
        <fullName evidence="4">Small-conductance mechanosensitive ion channel</fullName>
    </recommendedName>
</protein>
<evidence type="ECO:0008006" key="4">
    <source>
        <dbReference type="Google" id="ProtNLM"/>
    </source>
</evidence>
<reference evidence="2 3" key="1">
    <citation type="journal article" date="2016" name="Nat. Commun.">
        <title>Thousands of microbial genomes shed light on interconnected biogeochemical processes in an aquifer system.</title>
        <authorList>
            <person name="Anantharaman K."/>
            <person name="Brown C.T."/>
            <person name="Hug L.A."/>
            <person name="Sharon I."/>
            <person name="Castelle C.J."/>
            <person name="Probst A.J."/>
            <person name="Thomas B.C."/>
            <person name="Singh A."/>
            <person name="Wilkins M.J."/>
            <person name="Karaoz U."/>
            <person name="Brodie E.L."/>
            <person name="Williams K.H."/>
            <person name="Hubbard S.S."/>
            <person name="Banfield J.F."/>
        </authorList>
    </citation>
    <scope>NUCLEOTIDE SEQUENCE [LARGE SCALE GENOMIC DNA]</scope>
</reference>
<keyword evidence="1" id="KW-0472">Membrane</keyword>
<accession>A0A1G1XBG1</accession>
<sequence>MATYNSFLSVWTTAVTNSLIDLWIQFISFVPNVVAAVVVFVVGWAVAVAIGRLVEKLLVLVRINAAFESLRGLKRAVEQAGLTLNVAHFVGEIFKWFLIIVALLAATDILGLQQVSQFLTSVLYYIPNVVIAALILVISVVLANFVYRTVLASVEAAGFTSGGAIAAVSKWSILVFAIFAALLQLNVASQLIQTFLTAFFAMVAIAGGLAFGLGGKDLAAKWLAKAEHDIAGRKR</sequence>
<evidence type="ECO:0000313" key="2">
    <source>
        <dbReference type="EMBL" id="OGY37319.1"/>
    </source>
</evidence>
<proteinExistence type="predicted"/>
<feature type="transmembrane region" description="Helical" evidence="1">
    <location>
        <begin position="7"/>
        <end position="27"/>
    </location>
</feature>
<feature type="transmembrane region" description="Helical" evidence="1">
    <location>
        <begin position="33"/>
        <end position="54"/>
    </location>
</feature>
<keyword evidence="1" id="KW-1133">Transmembrane helix</keyword>
<feature type="transmembrane region" description="Helical" evidence="1">
    <location>
        <begin position="191"/>
        <end position="213"/>
    </location>
</feature>
<dbReference type="Gene3D" id="1.10.287.1260">
    <property type="match status" value="2"/>
</dbReference>
<gene>
    <name evidence="2" type="ORF">A3E36_02500</name>
</gene>
<dbReference type="Proteomes" id="UP000177941">
    <property type="component" value="Unassembled WGS sequence"/>
</dbReference>
<feature type="transmembrane region" description="Helical" evidence="1">
    <location>
        <begin position="124"/>
        <end position="147"/>
    </location>
</feature>
<dbReference type="InterPro" id="IPR008910">
    <property type="entry name" value="MSC_TM_helix"/>
</dbReference>
<dbReference type="EMBL" id="MHHS01000012">
    <property type="protein sequence ID" value="OGY37319.1"/>
    <property type="molecule type" value="Genomic_DNA"/>
</dbReference>
<name>A0A1G1XBG1_9BACT</name>
<dbReference type="Pfam" id="PF05552">
    <property type="entry name" value="MS_channel_1st_1"/>
    <property type="match status" value="2"/>
</dbReference>
<comment type="caution">
    <text evidence="2">The sequence shown here is derived from an EMBL/GenBank/DDBJ whole genome shotgun (WGS) entry which is preliminary data.</text>
</comment>
<evidence type="ECO:0000256" key="1">
    <source>
        <dbReference type="SAM" id="Phobius"/>
    </source>
</evidence>
<keyword evidence="1" id="KW-0812">Transmembrane</keyword>
<organism evidence="2 3">
    <name type="scientific">Candidatus Andersenbacteria bacterium RIFCSPHIGHO2_12_FULL_45_11b</name>
    <dbReference type="NCBI Taxonomy" id="1797282"/>
    <lineage>
        <taxon>Bacteria</taxon>
        <taxon>Candidatus Anderseniibacteriota</taxon>
    </lineage>
</organism>
<evidence type="ECO:0000313" key="3">
    <source>
        <dbReference type="Proteomes" id="UP000177941"/>
    </source>
</evidence>